<reference evidence="3" key="2">
    <citation type="submission" date="2015-01" db="EMBL/GenBank/DDBJ databases">
        <title>Evolutionary Origins and Diversification of the Mycorrhizal Mutualists.</title>
        <authorList>
            <consortium name="DOE Joint Genome Institute"/>
            <consortium name="Mycorrhizal Genomics Consortium"/>
            <person name="Kohler A."/>
            <person name="Kuo A."/>
            <person name="Nagy L.G."/>
            <person name="Floudas D."/>
            <person name="Copeland A."/>
            <person name="Barry K.W."/>
            <person name="Cichocki N."/>
            <person name="Veneault-Fourrey C."/>
            <person name="LaButti K."/>
            <person name="Lindquist E.A."/>
            <person name="Lipzen A."/>
            <person name="Lundell T."/>
            <person name="Morin E."/>
            <person name="Murat C."/>
            <person name="Riley R."/>
            <person name="Ohm R."/>
            <person name="Sun H."/>
            <person name="Tunlid A."/>
            <person name="Henrissat B."/>
            <person name="Grigoriev I.V."/>
            <person name="Hibbett D.S."/>
            <person name="Martin F."/>
        </authorList>
    </citation>
    <scope>NUCLEOTIDE SEQUENCE [LARGE SCALE GENOMIC DNA]</scope>
    <source>
        <strain evidence="3">Ve08.2h10</strain>
    </source>
</reference>
<feature type="transmembrane region" description="Helical" evidence="1">
    <location>
        <begin position="57"/>
        <end position="80"/>
    </location>
</feature>
<organism evidence="2 3">
    <name type="scientific">Paxillus rubicundulus Ve08.2h10</name>
    <dbReference type="NCBI Taxonomy" id="930991"/>
    <lineage>
        <taxon>Eukaryota</taxon>
        <taxon>Fungi</taxon>
        <taxon>Dikarya</taxon>
        <taxon>Basidiomycota</taxon>
        <taxon>Agaricomycotina</taxon>
        <taxon>Agaricomycetes</taxon>
        <taxon>Agaricomycetidae</taxon>
        <taxon>Boletales</taxon>
        <taxon>Paxilineae</taxon>
        <taxon>Paxillaceae</taxon>
        <taxon>Paxillus</taxon>
    </lineage>
</organism>
<evidence type="ECO:0000313" key="3">
    <source>
        <dbReference type="Proteomes" id="UP000054538"/>
    </source>
</evidence>
<keyword evidence="1" id="KW-1133">Transmembrane helix</keyword>
<sequence>MQDGNCRGNTMIWQPDTARIQSRREYTFGSTRSRHGQWGLRPSAPVRRALLTIRRSLGSLFLGLHLCSSWTILVLVNYSIQVHCGGHRIAPPIFPRKTRGMDMCTDSMVLQNANRTDFTCMTVSTSLRGRSVCYRYFATNWKRGLGTPPAREHPKPILLTPVSAVRAMVFRVFVNTGVFPVRSIVKILESSSAICVVLHVHQFIVLWRATLDPHDQLLQ</sequence>
<gene>
    <name evidence="2" type="ORF">PAXRUDRAFT_600319</name>
</gene>
<protein>
    <submittedName>
        <fullName evidence="2">Uncharacterized protein</fullName>
    </submittedName>
</protein>
<reference evidence="2 3" key="1">
    <citation type="submission" date="2014-04" db="EMBL/GenBank/DDBJ databases">
        <authorList>
            <consortium name="DOE Joint Genome Institute"/>
            <person name="Kuo A."/>
            <person name="Kohler A."/>
            <person name="Jargeat P."/>
            <person name="Nagy L.G."/>
            <person name="Floudas D."/>
            <person name="Copeland A."/>
            <person name="Barry K.W."/>
            <person name="Cichocki N."/>
            <person name="Veneault-Fourrey C."/>
            <person name="LaButti K."/>
            <person name="Lindquist E.A."/>
            <person name="Lipzen A."/>
            <person name="Lundell T."/>
            <person name="Morin E."/>
            <person name="Murat C."/>
            <person name="Sun H."/>
            <person name="Tunlid A."/>
            <person name="Henrissat B."/>
            <person name="Grigoriev I.V."/>
            <person name="Hibbett D.S."/>
            <person name="Martin F."/>
            <person name="Nordberg H.P."/>
            <person name="Cantor M.N."/>
            <person name="Hua S.X."/>
        </authorList>
    </citation>
    <scope>NUCLEOTIDE SEQUENCE [LARGE SCALE GENOMIC DNA]</scope>
    <source>
        <strain evidence="2 3">Ve08.2h10</strain>
    </source>
</reference>
<dbReference type="InParanoid" id="A0A0D0EAX3"/>
<keyword evidence="1" id="KW-0472">Membrane</keyword>
<accession>A0A0D0EAX3</accession>
<evidence type="ECO:0000256" key="1">
    <source>
        <dbReference type="SAM" id="Phobius"/>
    </source>
</evidence>
<dbReference type="AlphaFoldDB" id="A0A0D0EAX3"/>
<name>A0A0D0EAX3_9AGAM</name>
<dbReference type="HOGENOM" id="CLU_1261893_0_0_1"/>
<dbReference type="Proteomes" id="UP000054538">
    <property type="component" value="Unassembled WGS sequence"/>
</dbReference>
<dbReference type="EMBL" id="KN824827">
    <property type="protein sequence ID" value="KIL00775.1"/>
    <property type="molecule type" value="Genomic_DNA"/>
</dbReference>
<keyword evidence="3" id="KW-1185">Reference proteome</keyword>
<evidence type="ECO:0000313" key="2">
    <source>
        <dbReference type="EMBL" id="KIL00775.1"/>
    </source>
</evidence>
<keyword evidence="1" id="KW-0812">Transmembrane</keyword>
<proteinExistence type="predicted"/>